<sequence length="158" mass="18302">MTASFLCCFDPQVDRLDSKRFAMWANLTKAFGIKLLLYGDPIPRTPKNTTIYPSIEHAQIDVNRKCLLKRQVEWVFMISPLSGRRLPYPKALNEFTHPDEAVYVFGPDYEKNWEIEHFKIDHRVEVTTLQGTGELHALMAASIVAYDRWMLNAPFVAR</sequence>
<proteinExistence type="predicted"/>
<dbReference type="EMBL" id="LAZR01053808">
    <property type="protein sequence ID" value="KKK79928.1"/>
    <property type="molecule type" value="Genomic_DNA"/>
</dbReference>
<accession>A0A0F8YET1</accession>
<protein>
    <submittedName>
        <fullName evidence="1">Uncharacterized protein</fullName>
    </submittedName>
</protein>
<evidence type="ECO:0000313" key="1">
    <source>
        <dbReference type="EMBL" id="KKK79928.1"/>
    </source>
</evidence>
<dbReference type="AlphaFoldDB" id="A0A0F8YET1"/>
<gene>
    <name evidence="1" type="ORF">LCGC14_2828590</name>
</gene>
<comment type="caution">
    <text evidence="1">The sequence shown here is derived from an EMBL/GenBank/DDBJ whole genome shotgun (WGS) entry which is preliminary data.</text>
</comment>
<organism evidence="1">
    <name type="scientific">marine sediment metagenome</name>
    <dbReference type="NCBI Taxonomy" id="412755"/>
    <lineage>
        <taxon>unclassified sequences</taxon>
        <taxon>metagenomes</taxon>
        <taxon>ecological metagenomes</taxon>
    </lineage>
</organism>
<reference evidence="1" key="1">
    <citation type="journal article" date="2015" name="Nature">
        <title>Complex archaea that bridge the gap between prokaryotes and eukaryotes.</title>
        <authorList>
            <person name="Spang A."/>
            <person name="Saw J.H."/>
            <person name="Jorgensen S.L."/>
            <person name="Zaremba-Niedzwiedzka K."/>
            <person name="Martijn J."/>
            <person name="Lind A.E."/>
            <person name="van Eijk R."/>
            <person name="Schleper C."/>
            <person name="Guy L."/>
            <person name="Ettema T.J."/>
        </authorList>
    </citation>
    <scope>NUCLEOTIDE SEQUENCE</scope>
</reference>
<name>A0A0F8YET1_9ZZZZ</name>